<organism evidence="7 8">
    <name type="scientific">Actinomadura fulvescens</name>
    <dbReference type="NCBI Taxonomy" id="46160"/>
    <lineage>
        <taxon>Bacteria</taxon>
        <taxon>Bacillati</taxon>
        <taxon>Actinomycetota</taxon>
        <taxon>Actinomycetes</taxon>
        <taxon>Streptosporangiales</taxon>
        <taxon>Thermomonosporaceae</taxon>
        <taxon>Actinomadura</taxon>
    </lineage>
</organism>
<dbReference type="Gene3D" id="3.40.462.20">
    <property type="match status" value="1"/>
</dbReference>
<keyword evidence="3" id="KW-0285">Flavoprotein</keyword>
<name>A0ABN3PPQ4_9ACTN</name>
<keyword evidence="8" id="KW-1185">Reference proteome</keyword>
<dbReference type="RefSeq" id="WP_344541695.1">
    <property type="nucleotide sequence ID" value="NZ_BAAATD010000004.1"/>
</dbReference>
<accession>A0ABN3PPQ4</accession>
<evidence type="ECO:0000256" key="5">
    <source>
        <dbReference type="ARBA" id="ARBA00023002"/>
    </source>
</evidence>
<dbReference type="EMBL" id="BAAATD010000004">
    <property type="protein sequence ID" value="GAA2596391.1"/>
    <property type="molecule type" value="Genomic_DNA"/>
</dbReference>
<dbReference type="InterPro" id="IPR036318">
    <property type="entry name" value="FAD-bd_PCMH-like_sf"/>
</dbReference>
<dbReference type="SUPFAM" id="SSF56176">
    <property type="entry name" value="FAD-binding/transporter-associated domain-like"/>
    <property type="match status" value="1"/>
</dbReference>
<feature type="domain" description="FAD-binding PCMH-type" evidence="6">
    <location>
        <begin position="34"/>
        <end position="202"/>
    </location>
</feature>
<comment type="similarity">
    <text evidence="2">Belongs to the oxygen-dependent FAD-linked oxidoreductase family.</text>
</comment>
<dbReference type="InterPro" id="IPR016166">
    <property type="entry name" value="FAD-bd_PCMH"/>
</dbReference>
<evidence type="ECO:0000256" key="4">
    <source>
        <dbReference type="ARBA" id="ARBA00022827"/>
    </source>
</evidence>
<evidence type="ECO:0000256" key="2">
    <source>
        <dbReference type="ARBA" id="ARBA00005466"/>
    </source>
</evidence>
<evidence type="ECO:0000259" key="6">
    <source>
        <dbReference type="PROSITE" id="PS51387"/>
    </source>
</evidence>
<dbReference type="InterPro" id="IPR016167">
    <property type="entry name" value="FAD-bd_PCMH_sub1"/>
</dbReference>
<dbReference type="PANTHER" id="PTHR42973:SF39">
    <property type="entry name" value="FAD-BINDING PCMH-TYPE DOMAIN-CONTAINING PROTEIN"/>
    <property type="match status" value="1"/>
</dbReference>
<evidence type="ECO:0000256" key="1">
    <source>
        <dbReference type="ARBA" id="ARBA00001974"/>
    </source>
</evidence>
<dbReference type="InterPro" id="IPR016169">
    <property type="entry name" value="FAD-bd_PCMH_sub2"/>
</dbReference>
<comment type="cofactor">
    <cofactor evidence="1">
        <name>FAD</name>
        <dbReference type="ChEBI" id="CHEBI:57692"/>
    </cofactor>
</comment>
<dbReference type="Gene3D" id="3.30.465.10">
    <property type="match status" value="1"/>
</dbReference>
<keyword evidence="4" id="KW-0274">FAD</keyword>
<evidence type="ECO:0000313" key="8">
    <source>
        <dbReference type="Proteomes" id="UP001501509"/>
    </source>
</evidence>
<dbReference type="Pfam" id="PF01565">
    <property type="entry name" value="FAD_binding_4"/>
    <property type="match status" value="1"/>
</dbReference>
<gene>
    <name evidence="7" type="ORF">GCM10010411_32310</name>
</gene>
<evidence type="ECO:0000256" key="3">
    <source>
        <dbReference type="ARBA" id="ARBA00022630"/>
    </source>
</evidence>
<proteinExistence type="inferred from homology"/>
<sequence length="438" mass="45866">MNVAPELRSTIKGRVLVPGDEGFEQATRPWNVSVAQPVDAVVDAADADDVAALVRHARLNGRTVLTQPSGHGATGDVEGTILLRTGHLDEFDVRPSERTARVGAGVKWGRVMEAASPHGLTGLAGSSPVVSVTGYTVGGGLSWFSRRHGFAADAVRAFDIVDAGGDRARVTADSDPDLFWALRGGSGDFAIVTAIEFDLFPAPRLYGGRLTWPGEKAPEVLAAFREVTAAAPDELAVWFDLLQFPGAPPLAGVDFTFLGDAADAAGLLGPFDKIGGLLSDGRRVLPVAELGSITAEPTDPSPGSSRAELLTELTDDVAATLLEEPIDPLLSVQLRHLGGALARPHENAGASGRITEPYLLYMLGIAATPERGAAARGRQAEIATALTAATSGRKPYTFLTAGEKAASAFSPAALSRLREIKRDRDPLGVFRSNFPVNG</sequence>
<comment type="caution">
    <text evidence="7">The sequence shown here is derived from an EMBL/GenBank/DDBJ whole genome shotgun (WGS) entry which is preliminary data.</text>
</comment>
<dbReference type="PANTHER" id="PTHR42973">
    <property type="entry name" value="BINDING OXIDOREDUCTASE, PUTATIVE (AFU_ORTHOLOGUE AFUA_1G17690)-RELATED"/>
    <property type="match status" value="1"/>
</dbReference>
<keyword evidence="5" id="KW-0560">Oxidoreductase</keyword>
<dbReference type="Proteomes" id="UP001501509">
    <property type="component" value="Unassembled WGS sequence"/>
</dbReference>
<dbReference type="InterPro" id="IPR006094">
    <property type="entry name" value="Oxid_FAD_bind_N"/>
</dbReference>
<reference evidence="7 8" key="1">
    <citation type="journal article" date="2019" name="Int. J. Syst. Evol. Microbiol.">
        <title>The Global Catalogue of Microorganisms (GCM) 10K type strain sequencing project: providing services to taxonomists for standard genome sequencing and annotation.</title>
        <authorList>
            <consortium name="The Broad Institute Genomics Platform"/>
            <consortium name="The Broad Institute Genome Sequencing Center for Infectious Disease"/>
            <person name="Wu L."/>
            <person name="Ma J."/>
        </authorList>
    </citation>
    <scope>NUCLEOTIDE SEQUENCE [LARGE SCALE GENOMIC DNA]</scope>
    <source>
        <strain evidence="7 8">JCM 6833</strain>
    </source>
</reference>
<dbReference type="Gene3D" id="3.30.43.10">
    <property type="entry name" value="Uridine Diphospho-n-acetylenolpyruvylglucosamine Reductase, domain 2"/>
    <property type="match status" value="1"/>
</dbReference>
<evidence type="ECO:0000313" key="7">
    <source>
        <dbReference type="EMBL" id="GAA2596391.1"/>
    </source>
</evidence>
<protein>
    <submittedName>
        <fullName evidence="7">FAD-binding oxidoreductase</fullName>
    </submittedName>
</protein>
<dbReference type="PROSITE" id="PS51387">
    <property type="entry name" value="FAD_PCMH"/>
    <property type="match status" value="1"/>
</dbReference>
<dbReference type="InterPro" id="IPR050416">
    <property type="entry name" value="FAD-linked_Oxidoreductase"/>
</dbReference>